<organism evidence="2 3">
    <name type="scientific">Sphaerobolus stellatus (strain SS14)</name>
    <dbReference type="NCBI Taxonomy" id="990650"/>
    <lineage>
        <taxon>Eukaryota</taxon>
        <taxon>Fungi</taxon>
        <taxon>Dikarya</taxon>
        <taxon>Basidiomycota</taxon>
        <taxon>Agaricomycotina</taxon>
        <taxon>Agaricomycetes</taxon>
        <taxon>Phallomycetidae</taxon>
        <taxon>Geastrales</taxon>
        <taxon>Sphaerobolaceae</taxon>
        <taxon>Sphaerobolus</taxon>
    </lineage>
</organism>
<name>A0A0C9UPJ3_SPHS4</name>
<dbReference type="EMBL" id="KN837337">
    <property type="protein sequence ID" value="KIJ27371.1"/>
    <property type="molecule type" value="Genomic_DNA"/>
</dbReference>
<evidence type="ECO:0000313" key="3">
    <source>
        <dbReference type="Proteomes" id="UP000054279"/>
    </source>
</evidence>
<feature type="region of interest" description="Disordered" evidence="1">
    <location>
        <begin position="86"/>
        <end position="112"/>
    </location>
</feature>
<gene>
    <name evidence="2" type="ORF">M422DRAFT_37790</name>
</gene>
<protein>
    <submittedName>
        <fullName evidence="2">Unplaced genomic scaffold SPHSTscaffold_262, whole genome shotgun sequence</fullName>
    </submittedName>
</protein>
<sequence>MEYLVPYDPAVAAQHHHHRQFGQQDGNESDEATGPGTLNVRSGEEGTVDMWAAKWAHRNDAVAAMQALQNPCFSNTFTASWSHTFGRPQHPQHNQNYANNFGPRRPSQQDTMSNALQNMSRSEPQLHPNYGGGPRWGNARRYVSGPEYGYQGEGKMRNPPVEFTEVDFPPLQPGGPGESDEGEGHRHGHAQGGRGRGTWGRRTGL</sequence>
<feature type="region of interest" description="Disordered" evidence="1">
    <location>
        <begin position="150"/>
        <end position="205"/>
    </location>
</feature>
<evidence type="ECO:0000313" key="2">
    <source>
        <dbReference type="EMBL" id="KIJ27371.1"/>
    </source>
</evidence>
<reference evidence="2 3" key="1">
    <citation type="submission" date="2014-06" db="EMBL/GenBank/DDBJ databases">
        <title>Evolutionary Origins and Diversification of the Mycorrhizal Mutualists.</title>
        <authorList>
            <consortium name="DOE Joint Genome Institute"/>
            <consortium name="Mycorrhizal Genomics Consortium"/>
            <person name="Kohler A."/>
            <person name="Kuo A."/>
            <person name="Nagy L.G."/>
            <person name="Floudas D."/>
            <person name="Copeland A."/>
            <person name="Barry K.W."/>
            <person name="Cichocki N."/>
            <person name="Veneault-Fourrey C."/>
            <person name="LaButti K."/>
            <person name="Lindquist E.A."/>
            <person name="Lipzen A."/>
            <person name="Lundell T."/>
            <person name="Morin E."/>
            <person name="Murat C."/>
            <person name="Riley R."/>
            <person name="Ohm R."/>
            <person name="Sun H."/>
            <person name="Tunlid A."/>
            <person name="Henrissat B."/>
            <person name="Grigoriev I.V."/>
            <person name="Hibbett D.S."/>
            <person name="Martin F."/>
        </authorList>
    </citation>
    <scope>NUCLEOTIDE SEQUENCE [LARGE SCALE GENOMIC DNA]</scope>
    <source>
        <strain evidence="2 3">SS14</strain>
    </source>
</reference>
<feature type="region of interest" description="Disordered" evidence="1">
    <location>
        <begin position="13"/>
        <end position="42"/>
    </location>
</feature>
<dbReference type="OrthoDB" id="410044at2759"/>
<dbReference type="Proteomes" id="UP000054279">
    <property type="component" value="Unassembled WGS sequence"/>
</dbReference>
<evidence type="ECO:0000256" key="1">
    <source>
        <dbReference type="SAM" id="MobiDB-lite"/>
    </source>
</evidence>
<dbReference type="AlphaFoldDB" id="A0A0C9UPJ3"/>
<keyword evidence="3" id="KW-1185">Reference proteome</keyword>
<dbReference type="HOGENOM" id="CLU_1338262_0_0_1"/>
<proteinExistence type="predicted"/>
<accession>A0A0C9UPJ3</accession>